<keyword evidence="2" id="KW-0285">Flavoprotein</keyword>
<dbReference type="NCBIfam" id="NF008425">
    <property type="entry name" value="PRK11259.1"/>
    <property type="match status" value="1"/>
</dbReference>
<dbReference type="SUPFAM" id="SSF51905">
    <property type="entry name" value="FAD/NAD(P)-binding domain"/>
    <property type="match status" value="1"/>
</dbReference>
<evidence type="ECO:0000259" key="5">
    <source>
        <dbReference type="Pfam" id="PF01266"/>
    </source>
</evidence>
<reference evidence="6 7" key="1">
    <citation type="submission" date="2021-03" db="EMBL/GenBank/DDBJ databases">
        <title>Genomic Encyclopedia of Type Strains, Phase IV (KMG-IV): sequencing the most valuable type-strain genomes for metagenomic binning, comparative biology and taxonomic classification.</title>
        <authorList>
            <person name="Goeker M."/>
        </authorList>
    </citation>
    <scope>NUCLEOTIDE SEQUENCE [LARGE SCALE GENOMIC DNA]</scope>
    <source>
        <strain evidence="6 7">DSM 21085</strain>
    </source>
</reference>
<evidence type="ECO:0000256" key="4">
    <source>
        <dbReference type="ARBA" id="ARBA00023002"/>
    </source>
</evidence>
<dbReference type="EMBL" id="JAGGKK010000005">
    <property type="protein sequence ID" value="MBP1948373.1"/>
    <property type="molecule type" value="Genomic_DNA"/>
</dbReference>
<dbReference type="InterPro" id="IPR045170">
    <property type="entry name" value="MTOX"/>
</dbReference>
<dbReference type="RefSeq" id="WP_209479941.1">
    <property type="nucleotide sequence ID" value="NZ_JAGGKK010000005.1"/>
</dbReference>
<keyword evidence="4 6" id="KW-0560">Oxidoreductase</keyword>
<evidence type="ECO:0000256" key="3">
    <source>
        <dbReference type="ARBA" id="ARBA00022827"/>
    </source>
</evidence>
<dbReference type="SUPFAM" id="SSF54373">
    <property type="entry name" value="FAD-linked reductases, C-terminal domain"/>
    <property type="match status" value="1"/>
</dbReference>
<dbReference type="PANTHER" id="PTHR10961">
    <property type="entry name" value="PEROXISOMAL SARCOSINE OXIDASE"/>
    <property type="match status" value="1"/>
</dbReference>
<evidence type="ECO:0000313" key="7">
    <source>
        <dbReference type="Proteomes" id="UP001519328"/>
    </source>
</evidence>
<dbReference type="Gene3D" id="3.30.9.10">
    <property type="entry name" value="D-Amino Acid Oxidase, subunit A, domain 2"/>
    <property type="match status" value="1"/>
</dbReference>
<dbReference type="Pfam" id="PF01266">
    <property type="entry name" value="DAO"/>
    <property type="match status" value="1"/>
</dbReference>
<dbReference type="Gene3D" id="3.50.50.60">
    <property type="entry name" value="FAD/NAD(P)-binding domain"/>
    <property type="match status" value="1"/>
</dbReference>
<evidence type="ECO:0000256" key="2">
    <source>
        <dbReference type="ARBA" id="ARBA00022630"/>
    </source>
</evidence>
<dbReference type="EC" id="1.5.3.1" evidence="6"/>
<dbReference type="Proteomes" id="UP001519328">
    <property type="component" value="Unassembled WGS sequence"/>
</dbReference>
<comment type="cofactor">
    <cofactor evidence="1">
        <name>FAD</name>
        <dbReference type="ChEBI" id="CHEBI:57692"/>
    </cofactor>
</comment>
<dbReference type="GO" id="GO:0008115">
    <property type="term" value="F:sarcosine oxidase activity"/>
    <property type="evidence" value="ECO:0007669"/>
    <property type="project" value="UniProtKB-EC"/>
</dbReference>
<feature type="domain" description="FAD dependent oxidoreductase" evidence="5">
    <location>
        <begin position="5"/>
        <end position="356"/>
    </location>
</feature>
<dbReference type="InterPro" id="IPR006076">
    <property type="entry name" value="FAD-dep_OxRdtase"/>
</dbReference>
<sequence>MDYEVIIVGAGSMGMSAGYYLAKQGKRVLLIDSHNPPHAEGSHHGETRIIRHAYGEGANYTEMALRAQKLWGQLQDTSDEAIFVNTGVVNIAQPNSNFIQNVKKSAKDYSLNVEQLTAEDINNRWEGFNVPEGYIGCYELDSGVLMSENCIRAFREGALKHGAEFKPNSPVTSISIFDNYVQVETQQESFTAESLVVTPGAGTRKLLPLIGLDLPLQELRNTFSWFETDESIYDSTAFPAFSFELPTETYYGFPSMKEAGVKIGRHDGGRPRDMRKPLETFGTYEQDKQDVTRFTERCIPEVGQHKLGKACTYTNTPDADFIIDKHPDHDHVAVACGFSGHGFKFSSVVGEILSQLVTEDHKSQLDISPFSMQRLNVVGNVFKNE</sequence>
<dbReference type="InterPro" id="IPR036188">
    <property type="entry name" value="FAD/NAD-bd_sf"/>
</dbReference>
<evidence type="ECO:0000256" key="1">
    <source>
        <dbReference type="ARBA" id="ARBA00001974"/>
    </source>
</evidence>
<proteinExistence type="predicted"/>
<comment type="caution">
    <text evidence="6">The sequence shown here is derived from an EMBL/GenBank/DDBJ whole genome shotgun (WGS) entry which is preliminary data.</text>
</comment>
<accession>A0ABS4HBW4</accession>
<evidence type="ECO:0000313" key="6">
    <source>
        <dbReference type="EMBL" id="MBP1948373.1"/>
    </source>
</evidence>
<keyword evidence="3" id="KW-0274">FAD</keyword>
<keyword evidence="7" id="KW-1185">Reference proteome</keyword>
<dbReference type="PANTHER" id="PTHR10961:SF7">
    <property type="entry name" value="FAD DEPENDENT OXIDOREDUCTASE DOMAIN-CONTAINING PROTEIN"/>
    <property type="match status" value="1"/>
</dbReference>
<protein>
    <submittedName>
        <fullName evidence="6">Sarcosine oxidase/N-methyl-L-tryptophan oxidase</fullName>
        <ecNumber evidence="6">1.5.3.-</ecNumber>
        <ecNumber evidence="6">1.5.3.1</ecNumber>
    </submittedName>
</protein>
<organism evidence="6 7">
    <name type="scientific">Virgibacillus litoralis</name>
    <dbReference type="NCBI Taxonomy" id="578221"/>
    <lineage>
        <taxon>Bacteria</taxon>
        <taxon>Bacillati</taxon>
        <taxon>Bacillota</taxon>
        <taxon>Bacilli</taxon>
        <taxon>Bacillales</taxon>
        <taxon>Bacillaceae</taxon>
        <taxon>Virgibacillus</taxon>
    </lineage>
</organism>
<dbReference type="EC" id="1.5.3.-" evidence="6"/>
<name>A0ABS4HBW4_9BACI</name>
<gene>
    <name evidence="6" type="ORF">J2Z82_001309</name>
</gene>